<evidence type="ECO:0000256" key="2">
    <source>
        <dbReference type="SAM" id="Phobius"/>
    </source>
</evidence>
<keyword evidence="2" id="KW-0472">Membrane</keyword>
<dbReference type="AlphaFoldDB" id="A0A7W7MJY5"/>
<feature type="region of interest" description="Disordered" evidence="1">
    <location>
        <begin position="61"/>
        <end position="80"/>
    </location>
</feature>
<evidence type="ECO:0000313" key="6">
    <source>
        <dbReference type="Proteomes" id="UP000631312"/>
    </source>
</evidence>
<dbReference type="EMBL" id="JACHNC010000001">
    <property type="protein sequence ID" value="MBB4752836.1"/>
    <property type="molecule type" value="Genomic_DNA"/>
</dbReference>
<protein>
    <submittedName>
        <fullName evidence="4">Uncharacterized protein</fullName>
    </submittedName>
</protein>
<dbReference type="Proteomes" id="UP000631312">
    <property type="component" value="Unassembled WGS sequence"/>
</dbReference>
<feature type="transmembrane region" description="Helical" evidence="2">
    <location>
        <begin position="41"/>
        <end position="59"/>
    </location>
</feature>
<sequence length="328" mass="35327">MTTDHLEVRFADLRADTLPTVQPPGTAAVRQTVRRRRTSRAVLSAAAAVLVIAGGITVATGNRSAAPPTATTPSTEPTPTPAFQQADIARQALIDGQHGTPVIDVAEQVFNNYRLDHGNYPGELILRAACAGTGEFMLYVDSQKNRKTNWKRIVELQVPCSAEPVAVSVPFTMTEGAAHHRFQMSEAPDFTDGQAGFAYQVTSKTGEPITGDREPADEFDPDRRLNLAGRQVVFEGIARSPGNIDPQDTPPSVPAGEYVLLTKCTGKPAMARLTVSQNRKYLVTADSPCTEPAGKQVETPVSWTGDPADLHIGFVTEEGLLHYALVRK</sequence>
<evidence type="ECO:0000313" key="5">
    <source>
        <dbReference type="Proteomes" id="UP000590511"/>
    </source>
</evidence>
<evidence type="ECO:0000256" key="1">
    <source>
        <dbReference type="SAM" id="MobiDB-lite"/>
    </source>
</evidence>
<name>A0A7W7MJY5_9ACTN</name>
<evidence type="ECO:0000313" key="3">
    <source>
        <dbReference type="EMBL" id="GIE39446.1"/>
    </source>
</evidence>
<evidence type="ECO:0000313" key="4">
    <source>
        <dbReference type="EMBL" id="MBB4752836.1"/>
    </source>
</evidence>
<accession>A0A7W7MJY5</accession>
<gene>
    <name evidence="3" type="ORF">Alo02nite_23440</name>
    <name evidence="4" type="ORF">BJ964_006997</name>
</gene>
<keyword evidence="6" id="KW-1185">Reference proteome</keyword>
<organism evidence="4 5">
    <name type="scientific">Actinoplanes lobatus</name>
    <dbReference type="NCBI Taxonomy" id="113568"/>
    <lineage>
        <taxon>Bacteria</taxon>
        <taxon>Bacillati</taxon>
        <taxon>Actinomycetota</taxon>
        <taxon>Actinomycetes</taxon>
        <taxon>Micromonosporales</taxon>
        <taxon>Micromonosporaceae</taxon>
        <taxon>Actinoplanes</taxon>
    </lineage>
</organism>
<keyword evidence="2" id="KW-0812">Transmembrane</keyword>
<reference evidence="4 5" key="1">
    <citation type="submission" date="2020-08" db="EMBL/GenBank/DDBJ databases">
        <title>Sequencing the genomes of 1000 actinobacteria strains.</title>
        <authorList>
            <person name="Klenk H.-P."/>
        </authorList>
    </citation>
    <scope>NUCLEOTIDE SEQUENCE [LARGE SCALE GENOMIC DNA]</scope>
    <source>
        <strain evidence="4 5">DSM 43150</strain>
    </source>
</reference>
<keyword evidence="2" id="KW-1133">Transmembrane helix</keyword>
<dbReference type="RefSeq" id="WP_188124608.1">
    <property type="nucleotide sequence ID" value="NZ_BOMP01000034.1"/>
</dbReference>
<dbReference type="Proteomes" id="UP000590511">
    <property type="component" value="Unassembled WGS sequence"/>
</dbReference>
<dbReference type="EMBL" id="BOMP01000034">
    <property type="protein sequence ID" value="GIE39446.1"/>
    <property type="molecule type" value="Genomic_DNA"/>
</dbReference>
<comment type="caution">
    <text evidence="4">The sequence shown here is derived from an EMBL/GenBank/DDBJ whole genome shotgun (WGS) entry which is preliminary data.</text>
</comment>
<feature type="compositionally biased region" description="Low complexity" evidence="1">
    <location>
        <begin position="61"/>
        <end position="77"/>
    </location>
</feature>
<reference evidence="3 6" key="2">
    <citation type="submission" date="2021-01" db="EMBL/GenBank/DDBJ databases">
        <title>Whole genome shotgun sequence of Actinoplanes lobatus NBRC 12513.</title>
        <authorList>
            <person name="Komaki H."/>
            <person name="Tamura T."/>
        </authorList>
    </citation>
    <scope>NUCLEOTIDE SEQUENCE [LARGE SCALE GENOMIC DNA]</scope>
    <source>
        <strain evidence="3 6">NBRC 12513</strain>
    </source>
</reference>
<proteinExistence type="predicted"/>